<sequence>MRRRHLSGGNTPAHALPEEDPVAGDAGNSSATAKNS</sequence>
<evidence type="ECO:0000313" key="2">
    <source>
        <dbReference type="EMBL" id="MCI60188.1"/>
    </source>
</evidence>
<dbReference type="Proteomes" id="UP000265520">
    <property type="component" value="Unassembled WGS sequence"/>
</dbReference>
<evidence type="ECO:0000256" key="1">
    <source>
        <dbReference type="SAM" id="MobiDB-lite"/>
    </source>
</evidence>
<accession>A0A392TGP4</accession>
<feature type="region of interest" description="Disordered" evidence="1">
    <location>
        <begin position="1"/>
        <end position="36"/>
    </location>
</feature>
<feature type="compositionally biased region" description="Polar residues" evidence="1">
    <location>
        <begin position="27"/>
        <end position="36"/>
    </location>
</feature>
<protein>
    <submittedName>
        <fullName evidence="2">Uncharacterized protein</fullName>
    </submittedName>
</protein>
<dbReference type="EMBL" id="LXQA010577125">
    <property type="protein sequence ID" value="MCI60188.1"/>
    <property type="molecule type" value="Genomic_DNA"/>
</dbReference>
<comment type="caution">
    <text evidence="2">The sequence shown here is derived from an EMBL/GenBank/DDBJ whole genome shotgun (WGS) entry which is preliminary data.</text>
</comment>
<proteinExistence type="predicted"/>
<organism evidence="2 3">
    <name type="scientific">Trifolium medium</name>
    <dbReference type="NCBI Taxonomy" id="97028"/>
    <lineage>
        <taxon>Eukaryota</taxon>
        <taxon>Viridiplantae</taxon>
        <taxon>Streptophyta</taxon>
        <taxon>Embryophyta</taxon>
        <taxon>Tracheophyta</taxon>
        <taxon>Spermatophyta</taxon>
        <taxon>Magnoliopsida</taxon>
        <taxon>eudicotyledons</taxon>
        <taxon>Gunneridae</taxon>
        <taxon>Pentapetalae</taxon>
        <taxon>rosids</taxon>
        <taxon>fabids</taxon>
        <taxon>Fabales</taxon>
        <taxon>Fabaceae</taxon>
        <taxon>Papilionoideae</taxon>
        <taxon>50 kb inversion clade</taxon>
        <taxon>NPAAA clade</taxon>
        <taxon>Hologalegina</taxon>
        <taxon>IRL clade</taxon>
        <taxon>Trifolieae</taxon>
        <taxon>Trifolium</taxon>
    </lineage>
</organism>
<feature type="non-terminal residue" evidence="2">
    <location>
        <position position="36"/>
    </location>
</feature>
<keyword evidence="3" id="KW-1185">Reference proteome</keyword>
<dbReference type="AlphaFoldDB" id="A0A392TGP4"/>
<reference evidence="2 3" key="1">
    <citation type="journal article" date="2018" name="Front. Plant Sci.">
        <title>Red Clover (Trifolium pratense) and Zigzag Clover (T. medium) - A Picture of Genomic Similarities and Differences.</title>
        <authorList>
            <person name="Dluhosova J."/>
            <person name="Istvanek J."/>
            <person name="Nedelnik J."/>
            <person name="Repkova J."/>
        </authorList>
    </citation>
    <scope>NUCLEOTIDE SEQUENCE [LARGE SCALE GENOMIC DNA]</scope>
    <source>
        <strain evidence="3">cv. 10/8</strain>
        <tissue evidence="2">Leaf</tissue>
    </source>
</reference>
<evidence type="ECO:0000313" key="3">
    <source>
        <dbReference type="Proteomes" id="UP000265520"/>
    </source>
</evidence>
<name>A0A392TGP4_9FABA</name>